<dbReference type="PANTHER" id="PTHR40763">
    <property type="entry name" value="MEMBRANE PROTEIN-RELATED"/>
    <property type="match status" value="1"/>
</dbReference>
<keyword evidence="2" id="KW-1133">Transmembrane helix</keyword>
<reference evidence="4 5" key="1">
    <citation type="submission" date="2019-03" db="EMBL/GenBank/DDBJ databases">
        <title>Genomic Encyclopedia of Type Strains, Phase III (KMG-III): the genomes of soil and plant-associated and newly described type strains.</title>
        <authorList>
            <person name="Whitman W."/>
        </authorList>
    </citation>
    <scope>NUCLEOTIDE SEQUENCE [LARGE SCALE GENOMIC DNA]</scope>
    <source>
        <strain evidence="4 5">VKM Ac-2573</strain>
    </source>
</reference>
<sequence length="222" mass="22131">MSDERPGGSIRIGDSEREDAVKRLGEHYEAGRLSAEEHSERVEQALKARTGADLDALFTDLPGAHQAGDAAFGGEGEGGAGGGWTGPWGWRKPPWTAPENAAGAAGPGTGPGAGHGAGYGAGQGAGYGAGQGAGYGAGQGAGPGAGWGGAGSGGPFGGQRPEWARRGFVGRVPLPLLLVLGVIGVLASFGCVVLGGHPPFLPIALIVAAVIVIRKRRTERRA</sequence>
<evidence type="ECO:0000313" key="4">
    <source>
        <dbReference type="EMBL" id="TDW69650.1"/>
    </source>
</evidence>
<proteinExistence type="predicted"/>
<dbReference type="RefSeq" id="WP_134104935.1">
    <property type="nucleotide sequence ID" value="NZ_SODP01000002.1"/>
</dbReference>
<dbReference type="InterPro" id="IPR012551">
    <property type="entry name" value="DUF1707_SHOCT-like"/>
</dbReference>
<gene>
    <name evidence="4" type="ORF">EV653_3676</name>
</gene>
<comment type="caution">
    <text evidence="4">The sequence shown here is derived from an EMBL/GenBank/DDBJ whole genome shotgun (WGS) entry which is preliminary data.</text>
</comment>
<evidence type="ECO:0000256" key="2">
    <source>
        <dbReference type="SAM" id="Phobius"/>
    </source>
</evidence>
<feature type="transmembrane region" description="Helical" evidence="2">
    <location>
        <begin position="196"/>
        <end position="213"/>
    </location>
</feature>
<keyword evidence="2" id="KW-0472">Membrane</keyword>
<keyword evidence="2" id="KW-0812">Transmembrane</keyword>
<dbReference type="PANTHER" id="PTHR40763:SF5">
    <property type="entry name" value="MEMBRANE PROTEIN"/>
    <property type="match status" value="1"/>
</dbReference>
<keyword evidence="5" id="KW-1185">Reference proteome</keyword>
<dbReference type="OrthoDB" id="3534574at2"/>
<evidence type="ECO:0000313" key="5">
    <source>
        <dbReference type="Proteomes" id="UP000295146"/>
    </source>
</evidence>
<name>A0A4R8C1P6_9ACTN</name>
<dbReference type="AlphaFoldDB" id="A0A4R8C1P6"/>
<feature type="region of interest" description="Disordered" evidence="1">
    <location>
        <begin position="67"/>
        <end position="110"/>
    </location>
</feature>
<dbReference type="Proteomes" id="UP000295146">
    <property type="component" value="Unassembled WGS sequence"/>
</dbReference>
<accession>A0A4R8C1P6</accession>
<feature type="transmembrane region" description="Helical" evidence="2">
    <location>
        <begin position="168"/>
        <end position="190"/>
    </location>
</feature>
<dbReference type="Pfam" id="PF08044">
    <property type="entry name" value="DUF1707"/>
    <property type="match status" value="1"/>
</dbReference>
<feature type="compositionally biased region" description="Gly residues" evidence="1">
    <location>
        <begin position="71"/>
        <end position="86"/>
    </location>
</feature>
<feature type="domain" description="DUF1707" evidence="3">
    <location>
        <begin position="10"/>
        <end position="62"/>
    </location>
</feature>
<protein>
    <submittedName>
        <fullName evidence="4">Uncharacterized protein DUF1707</fullName>
    </submittedName>
</protein>
<dbReference type="EMBL" id="SODP01000002">
    <property type="protein sequence ID" value="TDW69650.1"/>
    <property type="molecule type" value="Genomic_DNA"/>
</dbReference>
<evidence type="ECO:0000256" key="1">
    <source>
        <dbReference type="SAM" id="MobiDB-lite"/>
    </source>
</evidence>
<organism evidence="4 5">
    <name type="scientific">Kribbella pratensis</name>
    <dbReference type="NCBI Taxonomy" id="2512112"/>
    <lineage>
        <taxon>Bacteria</taxon>
        <taxon>Bacillati</taxon>
        <taxon>Actinomycetota</taxon>
        <taxon>Actinomycetes</taxon>
        <taxon>Propionibacteriales</taxon>
        <taxon>Kribbellaceae</taxon>
        <taxon>Kribbella</taxon>
    </lineage>
</organism>
<evidence type="ECO:0000259" key="3">
    <source>
        <dbReference type="Pfam" id="PF08044"/>
    </source>
</evidence>